<name>A0A8X6N1B8_NEPPI</name>
<dbReference type="AlphaFoldDB" id="A0A8X6N1B8"/>
<dbReference type="EMBL" id="BMAW01052968">
    <property type="protein sequence ID" value="GFS88532.1"/>
    <property type="molecule type" value="Genomic_DNA"/>
</dbReference>
<evidence type="ECO:0000313" key="2">
    <source>
        <dbReference type="Proteomes" id="UP000887013"/>
    </source>
</evidence>
<keyword evidence="2" id="KW-1185">Reference proteome</keyword>
<dbReference type="Proteomes" id="UP000887013">
    <property type="component" value="Unassembled WGS sequence"/>
</dbReference>
<accession>A0A8X6N1B8</accession>
<gene>
    <name evidence="1" type="primary">grid2_0</name>
    <name evidence="1" type="ORF">NPIL_695991</name>
</gene>
<dbReference type="OrthoDB" id="9997229at2759"/>
<reference evidence="1" key="1">
    <citation type="submission" date="2020-08" db="EMBL/GenBank/DDBJ databases">
        <title>Multicomponent nature underlies the extraordinary mechanical properties of spider dragline silk.</title>
        <authorList>
            <person name="Kono N."/>
            <person name="Nakamura H."/>
            <person name="Mori M."/>
            <person name="Yoshida Y."/>
            <person name="Ohtoshi R."/>
            <person name="Malay A.D."/>
            <person name="Moran D.A.P."/>
            <person name="Tomita M."/>
            <person name="Numata K."/>
            <person name="Arakawa K."/>
        </authorList>
    </citation>
    <scope>NUCLEOTIDE SEQUENCE</scope>
</reference>
<sequence>MNFHWLYKVERTSVLYLNGSSELNDLISSSDESLRQLGIIIKRNEWFANDSHLLTEQFGRPDYSHLLYRNIAQMLLGAREDISISRHSLLTRPLALAICKNFKYTARLNTIISRLTNAGIYDKLSRDGSFKLSLKIRKERVIENNNSLAVSDMFGAFVILLSGYVCQGFSF</sequence>
<proteinExistence type="predicted"/>
<comment type="caution">
    <text evidence="1">The sequence shown here is derived from an EMBL/GenBank/DDBJ whole genome shotgun (WGS) entry which is preliminary data.</text>
</comment>
<protein>
    <submittedName>
        <fullName evidence="1">Glutamate receptor ionotropic, delta-2</fullName>
    </submittedName>
</protein>
<evidence type="ECO:0000313" key="1">
    <source>
        <dbReference type="EMBL" id="GFS88532.1"/>
    </source>
</evidence>
<organism evidence="1 2">
    <name type="scientific">Nephila pilipes</name>
    <name type="common">Giant wood spider</name>
    <name type="synonym">Nephila maculata</name>
    <dbReference type="NCBI Taxonomy" id="299642"/>
    <lineage>
        <taxon>Eukaryota</taxon>
        <taxon>Metazoa</taxon>
        <taxon>Ecdysozoa</taxon>
        <taxon>Arthropoda</taxon>
        <taxon>Chelicerata</taxon>
        <taxon>Arachnida</taxon>
        <taxon>Araneae</taxon>
        <taxon>Araneomorphae</taxon>
        <taxon>Entelegynae</taxon>
        <taxon>Araneoidea</taxon>
        <taxon>Nephilidae</taxon>
        <taxon>Nephila</taxon>
    </lineage>
</organism>
<keyword evidence="1" id="KW-0675">Receptor</keyword>